<accession>A0A498RD68</accession>
<feature type="transmembrane region" description="Helical" evidence="6">
    <location>
        <begin position="25"/>
        <end position="46"/>
    </location>
</feature>
<evidence type="ECO:0000256" key="5">
    <source>
        <dbReference type="ARBA" id="ARBA00023136"/>
    </source>
</evidence>
<evidence type="ECO:0000256" key="2">
    <source>
        <dbReference type="ARBA" id="ARBA00022475"/>
    </source>
</evidence>
<reference evidence="7 8" key="1">
    <citation type="submission" date="2018-06" db="EMBL/GenBank/DDBJ databases">
        <authorList>
            <person name="Strepis N."/>
        </authorList>
    </citation>
    <scope>NUCLEOTIDE SEQUENCE [LARGE SCALE GENOMIC DNA]</scope>
    <source>
        <strain evidence="7">LUCI</strain>
    </source>
</reference>
<dbReference type="Proteomes" id="UP000277811">
    <property type="component" value="Unassembled WGS sequence"/>
</dbReference>
<feature type="transmembrane region" description="Helical" evidence="6">
    <location>
        <begin position="380"/>
        <end position="396"/>
    </location>
</feature>
<feature type="transmembrane region" description="Helical" evidence="6">
    <location>
        <begin position="466"/>
        <end position="487"/>
    </location>
</feature>
<keyword evidence="4 6" id="KW-1133">Transmembrane helix</keyword>
<feature type="transmembrane region" description="Helical" evidence="6">
    <location>
        <begin position="187"/>
        <end position="204"/>
    </location>
</feature>
<dbReference type="InterPro" id="IPR002797">
    <property type="entry name" value="Polysacc_synth"/>
</dbReference>
<gene>
    <name evidence="7" type="ORF">LUCI_4691</name>
</gene>
<protein>
    <submittedName>
        <fullName evidence="7">Polysaccharide biosynthesis protein</fullName>
    </submittedName>
</protein>
<dbReference type="InterPro" id="IPR050833">
    <property type="entry name" value="Poly_Biosynth_Transport"/>
</dbReference>
<keyword evidence="2" id="KW-1003">Cell membrane</keyword>
<evidence type="ECO:0000313" key="8">
    <source>
        <dbReference type="Proteomes" id="UP000277811"/>
    </source>
</evidence>
<evidence type="ECO:0000256" key="1">
    <source>
        <dbReference type="ARBA" id="ARBA00004651"/>
    </source>
</evidence>
<feature type="transmembrane region" description="Helical" evidence="6">
    <location>
        <begin position="402"/>
        <end position="422"/>
    </location>
</feature>
<feature type="transmembrane region" description="Helical" evidence="6">
    <location>
        <begin position="434"/>
        <end position="454"/>
    </location>
</feature>
<evidence type="ECO:0000256" key="4">
    <source>
        <dbReference type="ARBA" id="ARBA00022989"/>
    </source>
</evidence>
<dbReference type="RefSeq" id="WP_122630186.1">
    <property type="nucleotide sequence ID" value="NZ_UPPP01000116.1"/>
</dbReference>
<feature type="transmembrane region" description="Helical" evidence="6">
    <location>
        <begin position="231"/>
        <end position="249"/>
    </location>
</feature>
<dbReference type="AlphaFoldDB" id="A0A498RD68"/>
<dbReference type="GO" id="GO:0005886">
    <property type="term" value="C:plasma membrane"/>
    <property type="evidence" value="ECO:0007669"/>
    <property type="project" value="UniProtKB-SubCell"/>
</dbReference>
<feature type="transmembrane region" description="Helical" evidence="6">
    <location>
        <begin position="159"/>
        <end position="181"/>
    </location>
</feature>
<evidence type="ECO:0000256" key="6">
    <source>
        <dbReference type="SAM" id="Phobius"/>
    </source>
</evidence>
<name>A0A498RD68_9FIRM</name>
<feature type="transmembrane region" description="Helical" evidence="6">
    <location>
        <begin position="128"/>
        <end position="147"/>
    </location>
</feature>
<dbReference type="Pfam" id="PF01943">
    <property type="entry name" value="Polysacc_synt"/>
    <property type="match status" value="1"/>
</dbReference>
<dbReference type="OrthoDB" id="9180265at2"/>
<organism evidence="7 8">
    <name type="scientific">Lucifera butyrica</name>
    <dbReference type="NCBI Taxonomy" id="1351585"/>
    <lineage>
        <taxon>Bacteria</taxon>
        <taxon>Bacillati</taxon>
        <taxon>Bacillota</taxon>
        <taxon>Negativicutes</taxon>
        <taxon>Veillonellales</taxon>
        <taxon>Veillonellaceae</taxon>
        <taxon>Lucifera</taxon>
    </lineage>
</organism>
<keyword evidence="5 6" id="KW-0472">Membrane</keyword>
<evidence type="ECO:0000313" key="7">
    <source>
        <dbReference type="EMBL" id="VBB09401.1"/>
    </source>
</evidence>
<feature type="transmembrane region" description="Helical" evidence="6">
    <location>
        <begin position="309"/>
        <end position="330"/>
    </location>
</feature>
<sequence>MNLGIESRMGNQLVYSRLNNLIRQIVTYIPGSLLPALLALLSTVIFTRIFNVMEYGEYSLVLSTVTFIVALAAQWISQSVNRYLPCAGNMEERAAITETIVFCQSIMVITLLLGGALGFELIPARWKIYYGAGLLLTIGMFLLNTLNSVFQAGMRAREYTVYALANSVLKLVVSLILVLGIQRHPVGMIQGAALGTVVMVPTLWKKLGLTNPLLVLRAQAFRRQWAGFKQFAGYGVPMIGWFLSAQLLMLGDRYIIQMYRGTAEVGIYAANYVLITGAIGLLCAPISLAAHPFLMKAWGDGSREQTAKWLGTITEWFLTVGMLLVCVTWIFSRDIALLFLGQNYRQGHFIMPIILAGLISWQLGIYAHKPLEFAEKTRRMMGLIFLAAGMNLTLNYCLVPRYGYAAAACNSLISFTAYNVMAHISGRRILSWKINCGAILRSALISLAGAWLIIQIRGQVETGFGYLTAFFAAVFSAFVLVGGVIYMNNYFSFLKRKEPDGLSVKSAGNKMPRQ</sequence>
<feature type="transmembrane region" description="Helical" evidence="6">
    <location>
        <begin position="269"/>
        <end position="288"/>
    </location>
</feature>
<feature type="transmembrane region" description="Helical" evidence="6">
    <location>
        <begin position="99"/>
        <end position="122"/>
    </location>
</feature>
<dbReference type="PANTHER" id="PTHR30250:SF11">
    <property type="entry name" value="O-ANTIGEN TRANSPORTER-RELATED"/>
    <property type="match status" value="1"/>
</dbReference>
<dbReference type="PANTHER" id="PTHR30250">
    <property type="entry name" value="PST FAMILY PREDICTED COLANIC ACID TRANSPORTER"/>
    <property type="match status" value="1"/>
</dbReference>
<feature type="transmembrane region" description="Helical" evidence="6">
    <location>
        <begin position="58"/>
        <end position="78"/>
    </location>
</feature>
<evidence type="ECO:0000256" key="3">
    <source>
        <dbReference type="ARBA" id="ARBA00022692"/>
    </source>
</evidence>
<dbReference type="EMBL" id="UPPP01000116">
    <property type="protein sequence ID" value="VBB09401.1"/>
    <property type="molecule type" value="Genomic_DNA"/>
</dbReference>
<comment type="subcellular location">
    <subcellularLocation>
        <location evidence="1">Cell membrane</location>
        <topology evidence="1">Multi-pass membrane protein</topology>
    </subcellularLocation>
</comment>
<feature type="transmembrane region" description="Helical" evidence="6">
    <location>
        <begin position="350"/>
        <end position="368"/>
    </location>
</feature>
<keyword evidence="3 6" id="KW-0812">Transmembrane</keyword>
<proteinExistence type="predicted"/>
<keyword evidence="8" id="KW-1185">Reference proteome</keyword>